<feature type="non-terminal residue" evidence="1">
    <location>
        <position position="27"/>
    </location>
</feature>
<dbReference type="EMBL" id="UINC01069188">
    <property type="protein sequence ID" value="SVC02370.1"/>
    <property type="molecule type" value="Genomic_DNA"/>
</dbReference>
<proteinExistence type="predicted"/>
<gene>
    <name evidence="1" type="ORF">METZ01_LOCUS255224</name>
</gene>
<evidence type="ECO:0000313" key="1">
    <source>
        <dbReference type="EMBL" id="SVC02370.1"/>
    </source>
</evidence>
<dbReference type="AlphaFoldDB" id="A0A382IRR1"/>
<sequence length="27" mass="3364">MDWNGPAIRFYEELAAQKIDEYRLFRM</sequence>
<reference evidence="1" key="1">
    <citation type="submission" date="2018-05" db="EMBL/GenBank/DDBJ databases">
        <authorList>
            <person name="Lanie J.A."/>
            <person name="Ng W.-L."/>
            <person name="Kazmierczak K.M."/>
            <person name="Andrzejewski T.M."/>
            <person name="Davidsen T.M."/>
            <person name="Wayne K.J."/>
            <person name="Tettelin H."/>
            <person name="Glass J.I."/>
            <person name="Rusch D."/>
            <person name="Podicherti R."/>
            <person name="Tsui H.-C.T."/>
            <person name="Winkler M.E."/>
        </authorList>
    </citation>
    <scope>NUCLEOTIDE SEQUENCE</scope>
</reference>
<protein>
    <submittedName>
        <fullName evidence="1">Uncharacterized protein</fullName>
    </submittedName>
</protein>
<name>A0A382IRR1_9ZZZZ</name>
<accession>A0A382IRR1</accession>
<organism evidence="1">
    <name type="scientific">marine metagenome</name>
    <dbReference type="NCBI Taxonomy" id="408172"/>
    <lineage>
        <taxon>unclassified sequences</taxon>
        <taxon>metagenomes</taxon>
        <taxon>ecological metagenomes</taxon>
    </lineage>
</organism>